<evidence type="ECO:0000313" key="5">
    <source>
        <dbReference type="EMBL" id="MFD1676990.1"/>
    </source>
</evidence>
<dbReference type="SUPFAM" id="SSF75217">
    <property type="entry name" value="alpha/beta knot"/>
    <property type="match status" value="1"/>
</dbReference>
<dbReference type="RefSeq" id="WP_377944902.1">
    <property type="nucleotide sequence ID" value="NZ_JBHUCX010000083.1"/>
</dbReference>
<organism evidence="5 6">
    <name type="scientific">Alicyclobacillus fodiniaquatilis</name>
    <dbReference type="NCBI Taxonomy" id="1661150"/>
    <lineage>
        <taxon>Bacteria</taxon>
        <taxon>Bacillati</taxon>
        <taxon>Bacillota</taxon>
        <taxon>Bacilli</taxon>
        <taxon>Bacillales</taxon>
        <taxon>Alicyclobacillaceae</taxon>
        <taxon>Alicyclobacillus</taxon>
    </lineage>
</organism>
<dbReference type="InterPro" id="IPR013123">
    <property type="entry name" value="SpoU_subst-bd"/>
</dbReference>
<comment type="caution">
    <text evidence="5">The sequence shown here is derived from an EMBL/GenBank/DDBJ whole genome shotgun (WGS) entry which is preliminary data.</text>
</comment>
<dbReference type="PANTHER" id="PTHR43191">
    <property type="entry name" value="RRNA METHYLTRANSFERASE 3"/>
    <property type="match status" value="1"/>
</dbReference>
<dbReference type="Pfam" id="PF00588">
    <property type="entry name" value="SpoU_methylase"/>
    <property type="match status" value="1"/>
</dbReference>
<accession>A0ABW4JPC6</accession>
<dbReference type="InterPro" id="IPR029026">
    <property type="entry name" value="tRNA_m1G_MTases_N"/>
</dbReference>
<dbReference type="GO" id="GO:0008168">
    <property type="term" value="F:methyltransferase activity"/>
    <property type="evidence" value="ECO:0007669"/>
    <property type="project" value="UniProtKB-KW"/>
</dbReference>
<dbReference type="InterPro" id="IPR053888">
    <property type="entry name" value="MRM3-like_sub_bind"/>
</dbReference>
<dbReference type="CDD" id="cd18095">
    <property type="entry name" value="SpoU-like_rRNA-MTase"/>
    <property type="match status" value="1"/>
</dbReference>
<evidence type="ECO:0000313" key="6">
    <source>
        <dbReference type="Proteomes" id="UP001597079"/>
    </source>
</evidence>
<comment type="similarity">
    <text evidence="1">Belongs to the class IV-like SAM-binding methyltransferase superfamily. RNA methyltransferase TrmH family.</text>
</comment>
<proteinExistence type="inferred from homology"/>
<gene>
    <name evidence="5" type="ORF">ACFSB2_20140</name>
</gene>
<keyword evidence="2 5" id="KW-0489">Methyltransferase</keyword>
<dbReference type="InterPro" id="IPR029064">
    <property type="entry name" value="Ribosomal_eL30-like_sf"/>
</dbReference>
<dbReference type="PANTHER" id="PTHR43191:SF2">
    <property type="entry name" value="RRNA METHYLTRANSFERASE 3, MITOCHONDRIAL"/>
    <property type="match status" value="1"/>
</dbReference>
<name>A0ABW4JPC6_9BACL</name>
<sequence length="261" mass="28582">MYIESPQNARVRTWSQLKTKRGRYRQSLFLVEGYRLVEELLKSAYDVEAILWNVASDEPSLALQQHPKVKKNWFELSPTAFAQVADTITPQGLIAVAKMQSALDIVPSPYALLLDGMQDPGNVGTLLRTCEAFGFASVCCGTNTVDPFAPKVVRAAMGGMFRLQLTSSDSLDYIESWRAAHPTGQVMLATADAQQLCYASDMRRPTLMVIGSEAFGASEAVRSHADVTVAIPMQTDTESLNAAVAGSILLYEAFRQGRTHT</sequence>
<keyword evidence="6" id="KW-1185">Reference proteome</keyword>
<feature type="domain" description="RNA 2-O ribose methyltransferase substrate binding" evidence="4">
    <location>
        <begin position="30"/>
        <end position="103"/>
    </location>
</feature>
<dbReference type="GO" id="GO:0032259">
    <property type="term" value="P:methylation"/>
    <property type="evidence" value="ECO:0007669"/>
    <property type="project" value="UniProtKB-KW"/>
</dbReference>
<keyword evidence="3" id="KW-0808">Transferase</keyword>
<evidence type="ECO:0000256" key="1">
    <source>
        <dbReference type="ARBA" id="ARBA00007228"/>
    </source>
</evidence>
<protein>
    <submittedName>
        <fullName evidence="5">TrmH family RNA methyltransferase</fullName>
    </submittedName>
</protein>
<dbReference type="Pfam" id="PF22435">
    <property type="entry name" value="MRM3-like_sub_bind"/>
    <property type="match status" value="1"/>
</dbReference>
<dbReference type="SUPFAM" id="SSF55315">
    <property type="entry name" value="L30e-like"/>
    <property type="match status" value="1"/>
</dbReference>
<evidence type="ECO:0000256" key="3">
    <source>
        <dbReference type="ARBA" id="ARBA00022679"/>
    </source>
</evidence>
<dbReference type="EMBL" id="JBHUCX010000083">
    <property type="protein sequence ID" value="MFD1676990.1"/>
    <property type="molecule type" value="Genomic_DNA"/>
</dbReference>
<dbReference type="InterPro" id="IPR029028">
    <property type="entry name" value="Alpha/beta_knot_MTases"/>
</dbReference>
<dbReference type="InterPro" id="IPR001537">
    <property type="entry name" value="SpoU_MeTrfase"/>
</dbReference>
<dbReference type="Gene3D" id="3.40.1280.10">
    <property type="match status" value="1"/>
</dbReference>
<dbReference type="Proteomes" id="UP001597079">
    <property type="component" value="Unassembled WGS sequence"/>
</dbReference>
<dbReference type="SMART" id="SM00967">
    <property type="entry name" value="SpoU_sub_bind"/>
    <property type="match status" value="1"/>
</dbReference>
<evidence type="ECO:0000256" key="2">
    <source>
        <dbReference type="ARBA" id="ARBA00022603"/>
    </source>
</evidence>
<dbReference type="InterPro" id="IPR051259">
    <property type="entry name" value="rRNA_Methyltransferase"/>
</dbReference>
<evidence type="ECO:0000259" key="4">
    <source>
        <dbReference type="SMART" id="SM00967"/>
    </source>
</evidence>
<dbReference type="Gene3D" id="3.30.1330.30">
    <property type="match status" value="1"/>
</dbReference>
<reference evidence="6" key="1">
    <citation type="journal article" date="2019" name="Int. J. Syst. Evol. Microbiol.">
        <title>The Global Catalogue of Microorganisms (GCM) 10K type strain sequencing project: providing services to taxonomists for standard genome sequencing and annotation.</title>
        <authorList>
            <consortium name="The Broad Institute Genomics Platform"/>
            <consortium name="The Broad Institute Genome Sequencing Center for Infectious Disease"/>
            <person name="Wu L."/>
            <person name="Ma J."/>
        </authorList>
    </citation>
    <scope>NUCLEOTIDE SEQUENCE [LARGE SCALE GENOMIC DNA]</scope>
    <source>
        <strain evidence="6">CGMCC 1.12286</strain>
    </source>
</reference>